<evidence type="ECO:0000313" key="1">
    <source>
        <dbReference type="EMBL" id="RNA02092.1"/>
    </source>
</evidence>
<reference evidence="1 2" key="1">
    <citation type="journal article" date="2018" name="Sci. Rep.">
        <title>Genomic signatures of local adaptation to the degree of environmental predictability in rotifers.</title>
        <authorList>
            <person name="Franch-Gras L."/>
            <person name="Hahn C."/>
            <person name="Garcia-Roger E.M."/>
            <person name="Carmona M.J."/>
            <person name="Serra M."/>
            <person name="Gomez A."/>
        </authorList>
    </citation>
    <scope>NUCLEOTIDE SEQUENCE [LARGE SCALE GENOMIC DNA]</scope>
    <source>
        <strain evidence="1">HYR1</strain>
    </source>
</reference>
<protein>
    <submittedName>
        <fullName evidence="1">Uncharacterized protein</fullName>
    </submittedName>
</protein>
<gene>
    <name evidence="1" type="ORF">BpHYR1_053734</name>
</gene>
<dbReference type="AlphaFoldDB" id="A0A3M7PSG8"/>
<name>A0A3M7PSG8_BRAPC</name>
<comment type="caution">
    <text evidence="1">The sequence shown here is derived from an EMBL/GenBank/DDBJ whole genome shotgun (WGS) entry which is preliminary data.</text>
</comment>
<dbReference type="EMBL" id="REGN01009052">
    <property type="protein sequence ID" value="RNA02092.1"/>
    <property type="molecule type" value="Genomic_DNA"/>
</dbReference>
<sequence>MFQKDSQYSKFFLNFFASKKATDTTDWFLQKGTELRRILRKSIPIPFHPFHPLECLEKWNGWNGTFQFFKNLWKNQKT</sequence>
<evidence type="ECO:0000313" key="2">
    <source>
        <dbReference type="Proteomes" id="UP000276133"/>
    </source>
</evidence>
<dbReference type="Proteomes" id="UP000276133">
    <property type="component" value="Unassembled WGS sequence"/>
</dbReference>
<organism evidence="1 2">
    <name type="scientific">Brachionus plicatilis</name>
    <name type="common">Marine rotifer</name>
    <name type="synonym">Brachionus muelleri</name>
    <dbReference type="NCBI Taxonomy" id="10195"/>
    <lineage>
        <taxon>Eukaryota</taxon>
        <taxon>Metazoa</taxon>
        <taxon>Spiralia</taxon>
        <taxon>Gnathifera</taxon>
        <taxon>Rotifera</taxon>
        <taxon>Eurotatoria</taxon>
        <taxon>Monogononta</taxon>
        <taxon>Pseudotrocha</taxon>
        <taxon>Ploima</taxon>
        <taxon>Brachionidae</taxon>
        <taxon>Brachionus</taxon>
    </lineage>
</organism>
<proteinExistence type="predicted"/>
<keyword evidence="2" id="KW-1185">Reference proteome</keyword>
<accession>A0A3M7PSG8</accession>